<dbReference type="InterPro" id="IPR002591">
    <property type="entry name" value="Phosphodiest/P_Trfase"/>
</dbReference>
<reference evidence="6" key="2">
    <citation type="submission" date="2023-04" db="EMBL/GenBank/DDBJ databases">
        <title>Paracnuella aquatica gen. nov., sp. nov., a member of the family Chitinophagaceae isolated from a hot spring.</title>
        <authorList>
            <person name="Wang C."/>
        </authorList>
    </citation>
    <scope>NUCLEOTIDE SEQUENCE</scope>
    <source>
        <strain evidence="6">LB-8</strain>
    </source>
</reference>
<evidence type="ECO:0000256" key="3">
    <source>
        <dbReference type="ARBA" id="ARBA00022729"/>
    </source>
</evidence>
<keyword evidence="2" id="KW-0479">Metal-binding</keyword>
<dbReference type="SUPFAM" id="SSF53649">
    <property type="entry name" value="Alkaline phosphatase-like"/>
    <property type="match status" value="1"/>
</dbReference>
<proteinExistence type="predicted"/>
<organism evidence="6 7">
    <name type="scientific">Paraflavisolibacter caeni</name>
    <dbReference type="NCBI Taxonomy" id="2982496"/>
    <lineage>
        <taxon>Bacteria</taxon>
        <taxon>Pseudomonadati</taxon>
        <taxon>Bacteroidota</taxon>
        <taxon>Chitinophagia</taxon>
        <taxon>Chitinophagales</taxon>
        <taxon>Chitinophagaceae</taxon>
        <taxon>Paraflavisolibacter</taxon>
    </lineage>
</organism>
<evidence type="ECO:0000256" key="5">
    <source>
        <dbReference type="PIRSR" id="PIRSR031924-51"/>
    </source>
</evidence>
<feature type="binding site" evidence="5">
    <location>
        <begin position="158"/>
        <end position="160"/>
    </location>
    <ligand>
        <name>substrate</name>
    </ligand>
</feature>
<dbReference type="Proteomes" id="UP001155483">
    <property type="component" value="Unassembled WGS sequence"/>
</dbReference>
<feature type="active site" description="Phosphothreonine intermediate" evidence="4">
    <location>
        <position position="76"/>
    </location>
</feature>
<dbReference type="GO" id="GO:0046872">
    <property type="term" value="F:metal ion binding"/>
    <property type="evidence" value="ECO:0007669"/>
    <property type="project" value="UniProtKB-KW"/>
</dbReference>
<dbReference type="Pfam" id="PF01663">
    <property type="entry name" value="Phosphodiest"/>
    <property type="match status" value="1"/>
</dbReference>
<accession>A0A9X2XTU6</accession>
<protein>
    <submittedName>
        <fullName evidence="6">Alkaline phosphatase family protein</fullName>
    </submittedName>
</protein>
<evidence type="ECO:0000256" key="2">
    <source>
        <dbReference type="ARBA" id="ARBA00022723"/>
    </source>
</evidence>
<comment type="caution">
    <text evidence="6">The sequence shown here is derived from an EMBL/GenBank/DDBJ whole genome shotgun (WGS) entry which is preliminary data.</text>
</comment>
<dbReference type="CDD" id="cd16016">
    <property type="entry name" value="AP-SPAP"/>
    <property type="match status" value="1"/>
</dbReference>
<evidence type="ECO:0000256" key="1">
    <source>
        <dbReference type="ARBA" id="ARBA00022553"/>
    </source>
</evidence>
<keyword evidence="7" id="KW-1185">Reference proteome</keyword>
<keyword evidence="3" id="KW-0732">Signal</keyword>
<dbReference type="InterPro" id="IPR017850">
    <property type="entry name" value="Alkaline_phosphatase_core_sf"/>
</dbReference>
<dbReference type="AlphaFoldDB" id="A0A9X2XTU6"/>
<dbReference type="GO" id="GO:0004035">
    <property type="term" value="F:alkaline phosphatase activity"/>
    <property type="evidence" value="ECO:0007669"/>
    <property type="project" value="InterPro"/>
</dbReference>
<dbReference type="InterPro" id="IPR026263">
    <property type="entry name" value="Alkaline_phosphatase_prok"/>
</dbReference>
<dbReference type="EMBL" id="JAOTIF010000004">
    <property type="protein sequence ID" value="MCU7549124.1"/>
    <property type="molecule type" value="Genomic_DNA"/>
</dbReference>
<name>A0A9X2XTU6_9BACT</name>
<dbReference type="PIRSF" id="PIRSF031924">
    <property type="entry name" value="Pi-irrepressible_AP"/>
    <property type="match status" value="1"/>
</dbReference>
<dbReference type="NCBIfam" id="NF042991">
    <property type="entry name" value="alk_phos_PafA"/>
    <property type="match status" value="1"/>
</dbReference>
<sequence>MQRIILFLLIFANSFISGAQTIIRPKLVVGIVVDQMRWDYLYRYADRYSSSGGFKRLLQNGFSCENTLIPYSPTVTGCGHASIYTGSVPAINGITGNFWFDKNLNRTVYCAEDKSVKTVGSNTEAGLMSPVNMFTTSVCDELRLATNFRSKVIGIALKDRGSILPAGHSANGAYWYDSKTGDWITSTYYMQELPKWVTDFNAKKLVDKYYQQDWNTMYPVGTYLQSSKDENTFENNLFGSTSFPHTLKQYIGKNYGILPATPYGNALTIEFAKAALNAEKLGADEVTDFLAISFSSPDYVGHSFGPNSIEQEDVYLRLDKQLGDFLDFLDTKVGKNEYLVFLSADHGVAHVPQFLKENKIPSGLFYSKVIDSLNNSLEKQFGQPKLISTVQNLQLYLNQELLDSAGINAKEVKNWIIRNITKHPGIARAFDLNELSQTTLNSKIKDMITNGYYPNRCGDIQLILQAQWIEAYSTTGTTHGLWNPYDAHIPLLWYGWGIKQGKTNRETYMSDIAPTISALLKIQMPSGTVGKVIEEVMK</sequence>
<evidence type="ECO:0000313" key="6">
    <source>
        <dbReference type="EMBL" id="MCU7549124.1"/>
    </source>
</evidence>
<reference evidence="6" key="1">
    <citation type="submission" date="2022-09" db="EMBL/GenBank/DDBJ databases">
        <authorList>
            <person name="Yuan C."/>
            <person name="Ke Z."/>
        </authorList>
    </citation>
    <scope>NUCLEOTIDE SEQUENCE</scope>
    <source>
        <strain evidence="6">LB-8</strain>
    </source>
</reference>
<dbReference type="Gene3D" id="3.30.1360.150">
    <property type="match status" value="1"/>
</dbReference>
<dbReference type="PANTHER" id="PTHR10151:SF120">
    <property type="entry name" value="BIS(5'-ADENOSYL)-TRIPHOSPHATASE"/>
    <property type="match status" value="1"/>
</dbReference>
<evidence type="ECO:0000313" key="7">
    <source>
        <dbReference type="Proteomes" id="UP001155483"/>
    </source>
</evidence>
<evidence type="ECO:0000256" key="4">
    <source>
        <dbReference type="PIRSR" id="PIRSR031924-50"/>
    </source>
</evidence>
<dbReference type="RefSeq" id="WP_279296565.1">
    <property type="nucleotide sequence ID" value="NZ_JAOTIF010000004.1"/>
</dbReference>
<dbReference type="Gene3D" id="3.40.720.10">
    <property type="entry name" value="Alkaline Phosphatase, subunit A"/>
    <property type="match status" value="1"/>
</dbReference>
<keyword evidence="1 4" id="KW-0597">Phosphoprotein</keyword>
<gene>
    <name evidence="6" type="ORF">OCK74_08355</name>
</gene>
<dbReference type="PANTHER" id="PTHR10151">
    <property type="entry name" value="ECTONUCLEOTIDE PYROPHOSPHATASE/PHOSPHODIESTERASE"/>
    <property type="match status" value="1"/>
</dbReference>
<feature type="binding site" evidence="5">
    <location>
        <position position="97"/>
    </location>
    <ligand>
        <name>substrate</name>
    </ligand>
</feature>